<proteinExistence type="predicted"/>
<keyword evidence="2" id="KW-1185">Reference proteome</keyword>
<name>A0ABM6LC78_9BACI</name>
<sequence length="43" mass="5419">MMLIFAFLCMQQINYTTYQRKAFLNKFEHGKLHWRRNKEESHE</sequence>
<accession>A0ABM6LC78</accession>
<evidence type="ECO:0008006" key="3">
    <source>
        <dbReference type="Google" id="ProtNLM"/>
    </source>
</evidence>
<gene>
    <name evidence="1" type="ORF">S101395_00355</name>
</gene>
<dbReference type="EMBL" id="CP021920">
    <property type="protein sequence ID" value="ASB86910.1"/>
    <property type="molecule type" value="Genomic_DNA"/>
</dbReference>
<dbReference type="Proteomes" id="UP000196877">
    <property type="component" value="Chromosome"/>
</dbReference>
<protein>
    <recommendedName>
        <fullName evidence="3">Transposase</fullName>
    </recommendedName>
</protein>
<evidence type="ECO:0000313" key="1">
    <source>
        <dbReference type="EMBL" id="ASB86910.1"/>
    </source>
</evidence>
<evidence type="ECO:0000313" key="2">
    <source>
        <dbReference type="Proteomes" id="UP000196877"/>
    </source>
</evidence>
<reference evidence="1 2" key="1">
    <citation type="submission" date="2017-06" db="EMBL/GenBank/DDBJ databases">
        <title>Genome sequence of Bacillus sonorensis strain SRCM101395.</title>
        <authorList>
            <person name="Cho S.H."/>
        </authorList>
    </citation>
    <scope>NUCLEOTIDE SEQUENCE [LARGE SCALE GENOMIC DNA]</scope>
    <source>
        <strain evidence="1 2">SRCM101395</strain>
    </source>
</reference>
<organism evidence="1 2">
    <name type="scientific">Bacillus sonorensis</name>
    <dbReference type="NCBI Taxonomy" id="119858"/>
    <lineage>
        <taxon>Bacteria</taxon>
        <taxon>Bacillati</taxon>
        <taxon>Bacillota</taxon>
        <taxon>Bacilli</taxon>
        <taxon>Bacillales</taxon>
        <taxon>Bacillaceae</taxon>
        <taxon>Bacillus</taxon>
    </lineage>
</organism>